<gene>
    <name evidence="4" type="ORF">SPRG_04894</name>
</gene>
<dbReference type="EMBL" id="KK583204">
    <property type="protein sequence ID" value="KDO29778.1"/>
    <property type="molecule type" value="Genomic_DNA"/>
</dbReference>
<keyword evidence="1" id="KW-0343">GTPase activation</keyword>
<dbReference type="SMART" id="SM00368">
    <property type="entry name" value="LRR_RI"/>
    <property type="match status" value="3"/>
</dbReference>
<dbReference type="InterPro" id="IPR032675">
    <property type="entry name" value="LRR_dom_sf"/>
</dbReference>
<evidence type="ECO:0000313" key="5">
    <source>
        <dbReference type="Proteomes" id="UP000030745"/>
    </source>
</evidence>
<reference evidence="4 5" key="1">
    <citation type="journal article" date="2013" name="PLoS Genet.">
        <title>Distinctive expansion of potential virulence genes in the genome of the oomycete fish pathogen Saprolegnia parasitica.</title>
        <authorList>
            <person name="Jiang R.H."/>
            <person name="de Bruijn I."/>
            <person name="Haas B.J."/>
            <person name="Belmonte R."/>
            <person name="Lobach L."/>
            <person name="Christie J."/>
            <person name="van den Ackerveken G."/>
            <person name="Bottin A."/>
            <person name="Bulone V."/>
            <person name="Diaz-Moreno S.M."/>
            <person name="Dumas B."/>
            <person name="Fan L."/>
            <person name="Gaulin E."/>
            <person name="Govers F."/>
            <person name="Grenville-Briggs L.J."/>
            <person name="Horner N.R."/>
            <person name="Levin J.Z."/>
            <person name="Mammella M."/>
            <person name="Meijer H.J."/>
            <person name="Morris P."/>
            <person name="Nusbaum C."/>
            <person name="Oome S."/>
            <person name="Phillips A.J."/>
            <person name="van Rooyen D."/>
            <person name="Rzeszutek E."/>
            <person name="Saraiva M."/>
            <person name="Secombes C.J."/>
            <person name="Seidl M.F."/>
            <person name="Snel B."/>
            <person name="Stassen J.H."/>
            <person name="Sykes S."/>
            <person name="Tripathy S."/>
            <person name="van den Berg H."/>
            <person name="Vega-Arreguin J.C."/>
            <person name="Wawra S."/>
            <person name="Young S.K."/>
            <person name="Zeng Q."/>
            <person name="Dieguez-Uribeondo J."/>
            <person name="Russ C."/>
            <person name="Tyler B.M."/>
            <person name="van West P."/>
        </authorList>
    </citation>
    <scope>NUCLEOTIDE SEQUENCE [LARGE SCALE GENOMIC DNA]</scope>
    <source>
        <strain evidence="4 5">CBS 223.65</strain>
    </source>
</reference>
<keyword evidence="2" id="KW-0433">Leucine-rich repeat</keyword>
<dbReference type="GO" id="GO:0048471">
    <property type="term" value="C:perinuclear region of cytoplasm"/>
    <property type="evidence" value="ECO:0007669"/>
    <property type="project" value="TreeGrafter"/>
</dbReference>
<dbReference type="InterPro" id="IPR027038">
    <property type="entry name" value="RanGap"/>
</dbReference>
<dbReference type="SUPFAM" id="SSF52047">
    <property type="entry name" value="RNI-like"/>
    <property type="match status" value="1"/>
</dbReference>
<dbReference type="GO" id="GO:0031267">
    <property type="term" value="F:small GTPase binding"/>
    <property type="evidence" value="ECO:0007669"/>
    <property type="project" value="TreeGrafter"/>
</dbReference>
<dbReference type="KEGG" id="spar:SPRG_04894"/>
<keyword evidence="5" id="KW-1185">Reference proteome</keyword>
<sequence length="539" mass="60638">MSDNVDARQAKKHKATLLPPEVLQVVATYLQDGKTMHAFVLALPPAWRTEPMAALATLYEAVCSGQLTNTNMASLWHTLDLRYLTFMPKELIPIFQAYAPMLPRLQANLKVHRHLRLPRDTPVTRTRIWSAKELAIALNDWAQQLQSLGLQQDPKKLPIQLVCEVLPRLLKLRRLDVRWHPDARAEETMSLLNRLIASNVTELSLHYDVNSAAQWTAREVTALTHWFQAKPVTSIRLVGVPIKVANAETLARALLQSQTLKSLSVDGGQLPRTLFSLRLSLPTQLESLHTYVRRSEDVPGLTDTIAGSNLRTLTVGTLVPLEKDVVLATNFLDAIISLPRLRHLSITHTAMPLPSVVRLSERLPALTSLQLQNTRLDDFGIAVLARALPNCRHLEALKLDDQECTHWAAEYLASKIPDCPSLKNLDMNFNPIGSRGLRAFLPVVRYLDTLSLSGCGIDDDGADALCRVIDSTDHLYKLSLRANRFSTDAMKRIIRAVSTSSTRWGTVYLCDVIEDEEELDRCRRCAKRYLRNESWCIVE</sequence>
<dbReference type="Gene3D" id="3.80.10.10">
    <property type="entry name" value="Ribonuclease Inhibitor"/>
    <property type="match status" value="3"/>
</dbReference>
<dbReference type="GO" id="GO:0005096">
    <property type="term" value="F:GTPase activator activity"/>
    <property type="evidence" value="ECO:0007669"/>
    <property type="project" value="UniProtKB-KW"/>
</dbReference>
<dbReference type="Proteomes" id="UP000030745">
    <property type="component" value="Unassembled WGS sequence"/>
</dbReference>
<dbReference type="GeneID" id="24127311"/>
<dbReference type="VEuPathDB" id="FungiDB:SPRG_04894"/>
<organism evidence="4 5">
    <name type="scientific">Saprolegnia parasitica (strain CBS 223.65)</name>
    <dbReference type="NCBI Taxonomy" id="695850"/>
    <lineage>
        <taxon>Eukaryota</taxon>
        <taxon>Sar</taxon>
        <taxon>Stramenopiles</taxon>
        <taxon>Oomycota</taxon>
        <taxon>Saprolegniomycetes</taxon>
        <taxon>Saprolegniales</taxon>
        <taxon>Saprolegniaceae</taxon>
        <taxon>Saprolegnia</taxon>
    </lineage>
</organism>
<evidence type="ECO:0008006" key="6">
    <source>
        <dbReference type="Google" id="ProtNLM"/>
    </source>
</evidence>
<proteinExistence type="predicted"/>
<name>A0A067CH19_SAPPC</name>
<dbReference type="AlphaFoldDB" id="A0A067CH19"/>
<dbReference type="OrthoDB" id="76014at2759"/>
<keyword evidence="3" id="KW-0677">Repeat</keyword>
<dbReference type="PANTHER" id="PTHR24113">
    <property type="entry name" value="RAN GTPASE-ACTIVATING PROTEIN 1"/>
    <property type="match status" value="1"/>
</dbReference>
<evidence type="ECO:0000313" key="4">
    <source>
        <dbReference type="EMBL" id="KDO29778.1"/>
    </source>
</evidence>
<dbReference type="RefSeq" id="XP_012199424.1">
    <property type="nucleotide sequence ID" value="XM_012344034.1"/>
</dbReference>
<evidence type="ECO:0000256" key="3">
    <source>
        <dbReference type="ARBA" id="ARBA00022737"/>
    </source>
</evidence>
<dbReference type="InterPro" id="IPR001611">
    <property type="entry name" value="Leu-rich_rpt"/>
</dbReference>
<dbReference type="PANTHER" id="PTHR24113:SF12">
    <property type="entry name" value="RAN GTPASE-ACTIVATING PROTEIN 1"/>
    <property type="match status" value="1"/>
</dbReference>
<accession>A0A067CH19</accession>
<dbReference type="GO" id="GO:0006913">
    <property type="term" value="P:nucleocytoplasmic transport"/>
    <property type="evidence" value="ECO:0007669"/>
    <property type="project" value="TreeGrafter"/>
</dbReference>
<dbReference type="Pfam" id="PF13516">
    <property type="entry name" value="LRR_6"/>
    <property type="match status" value="2"/>
</dbReference>
<evidence type="ECO:0000256" key="1">
    <source>
        <dbReference type="ARBA" id="ARBA00022468"/>
    </source>
</evidence>
<protein>
    <recommendedName>
        <fullName evidence="6">RNI-like protein</fullName>
    </recommendedName>
</protein>
<dbReference type="GO" id="GO:0005634">
    <property type="term" value="C:nucleus"/>
    <property type="evidence" value="ECO:0007669"/>
    <property type="project" value="TreeGrafter"/>
</dbReference>
<dbReference type="GO" id="GO:0005829">
    <property type="term" value="C:cytosol"/>
    <property type="evidence" value="ECO:0007669"/>
    <property type="project" value="TreeGrafter"/>
</dbReference>
<evidence type="ECO:0000256" key="2">
    <source>
        <dbReference type="ARBA" id="ARBA00022614"/>
    </source>
</evidence>